<evidence type="ECO:0000313" key="2">
    <source>
        <dbReference type="EMBL" id="CAB4003837.1"/>
    </source>
</evidence>
<protein>
    <submittedName>
        <fullName evidence="2">Uncharacterized protein</fullName>
    </submittedName>
</protein>
<sequence length="404" mass="45480">MVKETGVCVAIGEKATAQEMERGTDEHPQGRQTVFNAQEEQSQRSTDENRQGEQSEPTNTMSPEHLDLFDTLVLVHFLDVHCIMWVRAVWKEGDAEEEVVIPSNWFCHRLETCHRRAKEKKTAPGKNKLSLRKSAMAGKSNIQKQQNPIRSETSESRSRSLLLPKSLIRPLSGSHSRSRLPGRSPTPPSMRQSHRSPTPPSMRQSPRSPTPPSMRQSPRSPTAPSRRQTHKSPMPPSRRQSHRSPTPSSSSFESLGVRQNESSRKRTAASQQSILESLSSIDTEKDSERSTSSNKFPMPEGRKIMSNKVMAGMNMNGNGGKLAFQKRIIYEIITVSVLKNHQGMEDDVYQATPKLFKYAPDRKGGGGRKNPGRDRPIIRIAVNGQYQTYSHHINYGTFMCMQQI</sequence>
<feature type="region of interest" description="Disordered" evidence="1">
    <location>
        <begin position="115"/>
        <end position="302"/>
    </location>
</feature>
<evidence type="ECO:0000256" key="1">
    <source>
        <dbReference type="SAM" id="MobiDB-lite"/>
    </source>
</evidence>
<evidence type="ECO:0000313" key="3">
    <source>
        <dbReference type="Proteomes" id="UP001152795"/>
    </source>
</evidence>
<feature type="region of interest" description="Disordered" evidence="1">
    <location>
        <begin position="12"/>
        <end position="63"/>
    </location>
</feature>
<dbReference type="EMBL" id="CACRXK020004737">
    <property type="protein sequence ID" value="CAB4003837.1"/>
    <property type="molecule type" value="Genomic_DNA"/>
</dbReference>
<reference evidence="2" key="1">
    <citation type="submission" date="2020-04" db="EMBL/GenBank/DDBJ databases">
        <authorList>
            <person name="Alioto T."/>
            <person name="Alioto T."/>
            <person name="Gomez Garrido J."/>
        </authorList>
    </citation>
    <scope>NUCLEOTIDE SEQUENCE</scope>
    <source>
        <strain evidence="2">A484AB</strain>
    </source>
</reference>
<dbReference type="Proteomes" id="UP001152795">
    <property type="component" value="Unassembled WGS sequence"/>
</dbReference>
<keyword evidence="3" id="KW-1185">Reference proteome</keyword>
<proteinExistence type="predicted"/>
<organism evidence="2 3">
    <name type="scientific">Paramuricea clavata</name>
    <name type="common">Red gorgonian</name>
    <name type="synonym">Violescent sea-whip</name>
    <dbReference type="NCBI Taxonomy" id="317549"/>
    <lineage>
        <taxon>Eukaryota</taxon>
        <taxon>Metazoa</taxon>
        <taxon>Cnidaria</taxon>
        <taxon>Anthozoa</taxon>
        <taxon>Octocorallia</taxon>
        <taxon>Malacalcyonacea</taxon>
        <taxon>Plexauridae</taxon>
        <taxon>Paramuricea</taxon>
    </lineage>
</organism>
<name>A0A6S7HJH2_PARCT</name>
<dbReference type="AlphaFoldDB" id="A0A6S7HJH2"/>
<feature type="compositionally biased region" description="Low complexity" evidence="1">
    <location>
        <begin position="243"/>
        <end position="254"/>
    </location>
</feature>
<feature type="compositionally biased region" description="Polar residues" evidence="1">
    <location>
        <begin position="201"/>
        <end position="226"/>
    </location>
</feature>
<feature type="compositionally biased region" description="Polar residues" evidence="1">
    <location>
        <begin position="30"/>
        <end position="40"/>
    </location>
</feature>
<feature type="compositionally biased region" description="Low complexity" evidence="1">
    <location>
        <begin position="159"/>
        <end position="172"/>
    </location>
</feature>
<feature type="compositionally biased region" description="Basic and acidic residues" evidence="1">
    <location>
        <begin position="19"/>
        <end position="29"/>
    </location>
</feature>
<gene>
    <name evidence="2" type="ORF">PACLA_8A049699</name>
</gene>
<feature type="compositionally biased region" description="Basic and acidic residues" evidence="1">
    <location>
        <begin position="41"/>
        <end position="53"/>
    </location>
</feature>
<feature type="compositionally biased region" description="Low complexity" evidence="1">
    <location>
        <begin position="268"/>
        <end position="281"/>
    </location>
</feature>
<accession>A0A6S7HJH2</accession>
<comment type="caution">
    <text evidence="2">The sequence shown here is derived from an EMBL/GenBank/DDBJ whole genome shotgun (WGS) entry which is preliminary data.</text>
</comment>